<reference evidence="5 6" key="1">
    <citation type="submission" date="2016-07" db="EMBL/GenBank/DDBJ databases">
        <title>Comparative genomics of the Campylobacter concisus group.</title>
        <authorList>
            <person name="Miller W.G."/>
            <person name="Yee E."/>
            <person name="Chapman M.H."/>
            <person name="Huynh S."/>
            <person name="Bono J.L."/>
            <person name="On S.L.W."/>
            <person name="StLeger J."/>
            <person name="Foster G."/>
            <person name="Parker C.T."/>
        </authorList>
    </citation>
    <scope>NUCLEOTIDE SEQUENCE [LARGE SCALE GENOMIC DNA]</scope>
    <source>
        <strain evidence="5 6">CCUG 21559</strain>
    </source>
</reference>
<sequence length="605" mass="68604">MNYIEILRQNNLLREINEPVSIDLEIAHASYIEVKKTDSKALLFKNVVDKNGKKYPPVLTNIFGSFRATELILGKKPDEIAGEIESLLKPKKPQNFKQKVDFLSYLFSMRKIFTKKLSGRGACQEVINLKDSVNLLDLPALKTWELDGGNFITMGQVYTQSIDGNLANLGMYRLQIYDKNRLGMHWQIHKDGANFFNEYKRAGLKMPVSVAIGGDPLYIWCGQAPLPKGIFELLLYGFIRKSPAKLVKSITNDIYVPHDADFVIEGFVDTAKFELEGPFGDHTGFYTPILPFPVMDVTAITHKKEPIFAATVVGKPPLEDKFMGHATERIFLPLLRTSVPELIDYNMPENGVFHNLILAKLNVLYPAHAKQAMHAFWGVGQMSFVKHAIFVDENASNLGDFDAISSYVLNRFGTKSMLISEGVCDQLDHASPNACFGGKLGIDATNDFCEFVPEILSDELLLAKFRAKSDEILELKQYKTDTKSPVCVVKILKNRRADEIFNELNEFNKYFKILIFFSECNGEKVRLDNIYILIWRLVNHIDALRDIYVKDGRVLVDASIKGRIDGFNREWPKQTDCTKAVVDELIKKGVVRNEPELFSKFEIFG</sequence>
<dbReference type="Pfam" id="PF20696">
    <property type="entry name" value="UbiD_C"/>
    <property type="match status" value="1"/>
</dbReference>
<dbReference type="PANTHER" id="PTHR30108">
    <property type="entry name" value="3-OCTAPRENYL-4-HYDROXYBENZOATE CARBOXY-LYASE-RELATED"/>
    <property type="match status" value="1"/>
</dbReference>
<keyword evidence="5" id="KW-0808">Transferase</keyword>
<dbReference type="InterPro" id="IPR049381">
    <property type="entry name" value="UbiD-like_C"/>
</dbReference>
<dbReference type="GO" id="GO:0008694">
    <property type="term" value="F:4-hydroxy-3-polyprenylbenzoate decarboxylase activity"/>
    <property type="evidence" value="ECO:0007669"/>
    <property type="project" value="TreeGrafter"/>
</dbReference>
<dbReference type="InterPro" id="IPR002830">
    <property type="entry name" value="UbiD"/>
</dbReference>
<gene>
    <name evidence="5" type="primary">menA</name>
    <name evidence="5" type="ORF">CMUC_1459</name>
</gene>
<dbReference type="AlphaFoldDB" id="A0A6G5QHW8"/>
<dbReference type="Pfam" id="PF01977">
    <property type="entry name" value="UbiD"/>
    <property type="match status" value="1"/>
</dbReference>
<comment type="similarity">
    <text evidence="1">Belongs to the UbiD family.</text>
</comment>
<keyword evidence="6" id="KW-1185">Reference proteome</keyword>
<evidence type="ECO:0000256" key="1">
    <source>
        <dbReference type="ARBA" id="ARBA00010021"/>
    </source>
</evidence>
<dbReference type="GO" id="GO:0046428">
    <property type="term" value="F:1,4-dihydroxy-2-naphthoate polyprenyltransferase activity"/>
    <property type="evidence" value="ECO:0007669"/>
    <property type="project" value="UniProtKB-EC"/>
</dbReference>
<dbReference type="InterPro" id="IPR022390">
    <property type="entry name" value="HBDC"/>
</dbReference>
<dbReference type="InterPro" id="IPR049383">
    <property type="entry name" value="UbiD-like_N"/>
</dbReference>
<feature type="domain" description="3-octaprenyl-4-hydroxybenzoate carboxy-lyase-like C-terminal" evidence="4">
    <location>
        <begin position="322"/>
        <end position="444"/>
    </location>
</feature>
<accession>A0A6G5QHW8</accession>
<evidence type="ECO:0000313" key="5">
    <source>
        <dbReference type="EMBL" id="QCD45222.1"/>
    </source>
</evidence>
<dbReference type="GO" id="GO:0005829">
    <property type="term" value="C:cytosol"/>
    <property type="evidence" value="ECO:0007669"/>
    <property type="project" value="TreeGrafter"/>
</dbReference>
<dbReference type="RefSeq" id="WP_171994019.1">
    <property type="nucleotide sequence ID" value="NZ_CP012542.1"/>
</dbReference>
<dbReference type="SUPFAM" id="SSF143968">
    <property type="entry name" value="UbiD C-terminal domain-like"/>
    <property type="match status" value="2"/>
</dbReference>
<evidence type="ECO:0000259" key="2">
    <source>
        <dbReference type="Pfam" id="PF01977"/>
    </source>
</evidence>
<protein>
    <submittedName>
        <fullName evidence="5">1,4-dihydroxy-2-naphthoate octaprenyltransferase</fullName>
        <ecNumber evidence="5">2.5.1.74</ecNumber>
    </submittedName>
</protein>
<dbReference type="NCBIfam" id="TIGR03701">
    <property type="entry name" value="mena_SCO4490"/>
    <property type="match status" value="1"/>
</dbReference>
<dbReference type="NCBIfam" id="TIGR00148">
    <property type="entry name" value="UbiD family decarboxylase"/>
    <property type="match status" value="1"/>
</dbReference>
<dbReference type="EC" id="2.5.1.74" evidence="5"/>
<proteinExistence type="inferred from homology"/>
<name>A0A6G5QHW8_9BACT</name>
<dbReference type="Proteomes" id="UP000503264">
    <property type="component" value="Chromosome"/>
</dbReference>
<dbReference type="PANTHER" id="PTHR30108:SF17">
    <property type="entry name" value="FERULIC ACID DECARBOXYLASE 1"/>
    <property type="match status" value="1"/>
</dbReference>
<dbReference type="InterPro" id="IPR048304">
    <property type="entry name" value="UbiD_Rift_dom"/>
</dbReference>
<evidence type="ECO:0000259" key="3">
    <source>
        <dbReference type="Pfam" id="PF20695"/>
    </source>
</evidence>
<dbReference type="Pfam" id="PF20695">
    <property type="entry name" value="UbiD_N"/>
    <property type="match status" value="1"/>
</dbReference>
<organism evidence="5 6">
    <name type="scientific">Campylobacter mucosalis CCUG 21559</name>
    <dbReference type="NCBI Taxonomy" id="1032067"/>
    <lineage>
        <taxon>Bacteria</taxon>
        <taxon>Pseudomonadati</taxon>
        <taxon>Campylobacterota</taxon>
        <taxon>Epsilonproteobacteria</taxon>
        <taxon>Campylobacterales</taxon>
        <taxon>Campylobacteraceae</taxon>
        <taxon>Campylobacter</taxon>
    </lineage>
</organism>
<feature type="domain" description="3-octaprenyl-4-hydroxybenzoate carboxy-lyase-like N-terminal" evidence="3">
    <location>
        <begin position="4"/>
        <end position="86"/>
    </location>
</feature>
<evidence type="ECO:0000313" key="6">
    <source>
        <dbReference type="Proteomes" id="UP000503264"/>
    </source>
</evidence>
<feature type="domain" description="3-octaprenyl-4-hydroxybenzoate carboxy-lyase-like Rift-related" evidence="2">
    <location>
        <begin position="119"/>
        <end position="316"/>
    </location>
</feature>
<dbReference type="EMBL" id="CP012542">
    <property type="protein sequence ID" value="QCD45222.1"/>
    <property type="molecule type" value="Genomic_DNA"/>
</dbReference>
<evidence type="ECO:0000259" key="4">
    <source>
        <dbReference type="Pfam" id="PF20696"/>
    </source>
</evidence>
<dbReference type="Gene3D" id="3.40.1670.10">
    <property type="entry name" value="UbiD C-terminal domain-like"/>
    <property type="match status" value="1"/>
</dbReference>
<dbReference type="SUPFAM" id="SSF50475">
    <property type="entry name" value="FMN-binding split barrel"/>
    <property type="match status" value="1"/>
</dbReference>
<dbReference type="GO" id="GO:0006744">
    <property type="term" value="P:ubiquinone biosynthetic process"/>
    <property type="evidence" value="ECO:0007669"/>
    <property type="project" value="TreeGrafter"/>
</dbReference>